<feature type="domain" description="MATH" evidence="1">
    <location>
        <begin position="20"/>
        <end position="146"/>
    </location>
</feature>
<dbReference type="PANTHER" id="PTHR46162:SF2">
    <property type="entry name" value="ANKYRIN REPEAT-CONTAINING PROTEIN-RELATED"/>
    <property type="match status" value="1"/>
</dbReference>
<feature type="domain" description="MATH" evidence="1">
    <location>
        <begin position="172"/>
        <end position="295"/>
    </location>
</feature>
<dbReference type="Gene3D" id="2.60.210.10">
    <property type="entry name" value="Apoptosis, Tumor Necrosis Factor Receptor Associated Protein 2, Chain A"/>
    <property type="match status" value="4"/>
</dbReference>
<proteinExistence type="predicted"/>
<evidence type="ECO:0000313" key="3">
    <source>
        <dbReference type="Proteomes" id="UP000032180"/>
    </source>
</evidence>
<dbReference type="PANTHER" id="PTHR46162">
    <property type="entry name" value="TRAF-LIKE FAMILY PROTEIN"/>
    <property type="match status" value="1"/>
</dbReference>
<dbReference type="SUPFAM" id="SSF49599">
    <property type="entry name" value="TRAF domain-like"/>
    <property type="match status" value="4"/>
</dbReference>
<name>A0A0D9XKN2_9ORYZ</name>
<reference evidence="2 3" key="1">
    <citation type="submission" date="2012-08" db="EMBL/GenBank/DDBJ databases">
        <title>Oryza genome evolution.</title>
        <authorList>
            <person name="Wing R.A."/>
        </authorList>
    </citation>
    <scope>NUCLEOTIDE SEQUENCE</scope>
</reference>
<feature type="domain" description="MATH" evidence="1">
    <location>
        <begin position="321"/>
        <end position="450"/>
    </location>
</feature>
<dbReference type="Proteomes" id="UP000032180">
    <property type="component" value="Chromosome 10"/>
</dbReference>
<evidence type="ECO:0000259" key="1">
    <source>
        <dbReference type="PROSITE" id="PS50144"/>
    </source>
</evidence>
<dbReference type="EnsemblPlants" id="LPERR10G09880.1">
    <property type="protein sequence ID" value="LPERR10G09880.1"/>
    <property type="gene ID" value="LPERR10G09880"/>
</dbReference>
<dbReference type="CDD" id="cd00121">
    <property type="entry name" value="MATH"/>
    <property type="match status" value="4"/>
</dbReference>
<reference evidence="2" key="3">
    <citation type="submission" date="2015-04" db="UniProtKB">
        <authorList>
            <consortium name="EnsemblPlants"/>
        </authorList>
    </citation>
    <scope>IDENTIFICATION</scope>
</reference>
<dbReference type="Pfam" id="PF22486">
    <property type="entry name" value="MATH_2"/>
    <property type="match status" value="4"/>
</dbReference>
<dbReference type="eggNOG" id="KOG1987">
    <property type="taxonomic scope" value="Eukaryota"/>
</dbReference>
<sequence>MGACASSSRASSVPPSLEEKKTFKWMIDGFSSLLDKGDVWTYSSVFEIMGIKWYLKVNPKDKKNGEEYVSLRLELSNPSLKIDTVVNAYFKFLIYDQSYGKHSEHQVTHKFQTASTSSGTSYMIPLKTLNSSGFLLGDSCVFGVQFVKVVTAKANDKSEILFVQKMNTFNEAKVYTWEIEDFFALKNPSYSPEFELDGHKWLLRIYPSGKDKNENYLSLILEMKDIPCKNSANLVELSISIKDQETANHWKRTGRCQFSENSKSWGWPKFMSLEDFKNSSNGYLVKTKCCIEAEVAIVGRSNEKKLKSKQAVTVPSISSAQTTFKWRIDGFSSLLDKGEGWTYSRVFKIMGLNWYLKLNPMDRKSGDETEYVSLNLELCNTSLKPDTVVDASFKFLIYDQTYGNHNEHQVTHKFQTASSSSGTLCMIPLSTLKSSPGFIFNNSCVFGVEFIKVVAAKVKDTSETLFVQKINAFTEVKAFTWDIEDFFALKSPSYSPEFELGGHKWFLSIYPTGYDKNGNYLSLYLHMKTQNIPNQNSAELVDYCIGIKNQETGKHRKEAGRCQFSKNVDNWGFNKFMSLEDFKDSSNGYLVKTKCCIEAEVTIVGTSKMTGTIHFGP</sequence>
<dbReference type="InterPro" id="IPR002083">
    <property type="entry name" value="MATH/TRAF_dom"/>
</dbReference>
<accession>A0A0D9XKN2</accession>
<dbReference type="STRING" id="77586.A0A0D9XKN2"/>
<dbReference type="PROSITE" id="PS50144">
    <property type="entry name" value="MATH"/>
    <property type="match status" value="4"/>
</dbReference>
<protein>
    <recommendedName>
        <fullName evidence="1">MATH domain-containing protein</fullName>
    </recommendedName>
</protein>
<evidence type="ECO:0000313" key="2">
    <source>
        <dbReference type="EnsemblPlants" id="LPERR10G09880.1"/>
    </source>
</evidence>
<dbReference type="Gramene" id="LPERR10G09880.1">
    <property type="protein sequence ID" value="LPERR10G09880.1"/>
    <property type="gene ID" value="LPERR10G09880"/>
</dbReference>
<feature type="domain" description="MATH" evidence="1">
    <location>
        <begin position="476"/>
        <end position="601"/>
    </location>
</feature>
<dbReference type="AlphaFoldDB" id="A0A0D9XKN2"/>
<reference evidence="3" key="2">
    <citation type="submission" date="2013-12" db="EMBL/GenBank/DDBJ databases">
        <authorList>
            <person name="Yu Y."/>
            <person name="Lee S."/>
            <person name="de Baynast K."/>
            <person name="Wissotski M."/>
            <person name="Liu L."/>
            <person name="Talag J."/>
            <person name="Goicoechea J."/>
            <person name="Angelova A."/>
            <person name="Jetty R."/>
            <person name="Kudrna D."/>
            <person name="Golser W."/>
            <person name="Rivera L."/>
            <person name="Zhang J."/>
            <person name="Wing R."/>
        </authorList>
    </citation>
    <scope>NUCLEOTIDE SEQUENCE</scope>
</reference>
<dbReference type="SMART" id="SM00061">
    <property type="entry name" value="MATH"/>
    <property type="match status" value="4"/>
</dbReference>
<keyword evidence="3" id="KW-1185">Reference proteome</keyword>
<organism evidence="2 3">
    <name type="scientific">Leersia perrieri</name>
    <dbReference type="NCBI Taxonomy" id="77586"/>
    <lineage>
        <taxon>Eukaryota</taxon>
        <taxon>Viridiplantae</taxon>
        <taxon>Streptophyta</taxon>
        <taxon>Embryophyta</taxon>
        <taxon>Tracheophyta</taxon>
        <taxon>Spermatophyta</taxon>
        <taxon>Magnoliopsida</taxon>
        <taxon>Liliopsida</taxon>
        <taxon>Poales</taxon>
        <taxon>Poaceae</taxon>
        <taxon>BOP clade</taxon>
        <taxon>Oryzoideae</taxon>
        <taxon>Oryzeae</taxon>
        <taxon>Oryzinae</taxon>
        <taxon>Leersia</taxon>
    </lineage>
</organism>
<dbReference type="InterPro" id="IPR008974">
    <property type="entry name" value="TRAF-like"/>
</dbReference>